<accession>A0ABT9A4X7</accession>
<keyword evidence="3" id="KW-1185">Reference proteome</keyword>
<comment type="caution">
    <text evidence="2">The sequence shown here is derived from an EMBL/GenBank/DDBJ whole genome shotgun (WGS) entry which is preliminary data.</text>
</comment>
<dbReference type="RefSeq" id="WP_305009543.1">
    <property type="nucleotide sequence ID" value="NZ_JAUQSX010000001.1"/>
</dbReference>
<reference evidence="2" key="1">
    <citation type="submission" date="2023-07" db="EMBL/GenBank/DDBJ databases">
        <authorList>
            <person name="Kim M.K."/>
        </authorList>
    </citation>
    <scope>NUCLEOTIDE SEQUENCE</scope>
    <source>
        <strain evidence="2">M29</strain>
    </source>
</reference>
<feature type="region of interest" description="Disordered" evidence="1">
    <location>
        <begin position="95"/>
        <end position="129"/>
    </location>
</feature>
<protein>
    <submittedName>
        <fullName evidence="2">Uncharacterized protein</fullName>
    </submittedName>
</protein>
<evidence type="ECO:0000313" key="3">
    <source>
        <dbReference type="Proteomes" id="UP001167796"/>
    </source>
</evidence>
<dbReference type="EMBL" id="JAUQSX010000001">
    <property type="protein sequence ID" value="MDO7844870.1"/>
    <property type="molecule type" value="Genomic_DNA"/>
</dbReference>
<gene>
    <name evidence="2" type="ORF">Q5H92_00765</name>
</gene>
<proteinExistence type="predicted"/>
<dbReference type="Proteomes" id="UP001167796">
    <property type="component" value="Unassembled WGS sequence"/>
</dbReference>
<evidence type="ECO:0000313" key="2">
    <source>
        <dbReference type="EMBL" id="MDO7844870.1"/>
    </source>
</evidence>
<organism evidence="2 3">
    <name type="scientific">Hymenobacter mellowenesis</name>
    <dbReference type="NCBI Taxonomy" id="3063995"/>
    <lineage>
        <taxon>Bacteria</taxon>
        <taxon>Pseudomonadati</taxon>
        <taxon>Bacteroidota</taxon>
        <taxon>Cytophagia</taxon>
        <taxon>Cytophagales</taxon>
        <taxon>Hymenobacteraceae</taxon>
        <taxon>Hymenobacter</taxon>
    </lineage>
</organism>
<evidence type="ECO:0000256" key="1">
    <source>
        <dbReference type="SAM" id="MobiDB-lite"/>
    </source>
</evidence>
<name>A0ABT9A4X7_9BACT</name>
<sequence>MKRPALPYLLLLPLLAVLLFGNCGGGVRGMLNSMSIARRAELRASVVRREQCRTLAAKQLHGRARQQAYQQIEIVANNKADSVLRRHELDKFNKRRNKTERQLLLNYNPDGSPRAFGKASPQRPTLGPN</sequence>